<dbReference type="SUPFAM" id="SSF53448">
    <property type="entry name" value="Nucleotide-diphospho-sugar transferases"/>
    <property type="match status" value="1"/>
</dbReference>
<evidence type="ECO:0000313" key="5">
    <source>
        <dbReference type="EMBL" id="PAP77966.1"/>
    </source>
</evidence>
<dbReference type="InterPro" id="IPR050834">
    <property type="entry name" value="Glycosyltransf_2"/>
</dbReference>
<keyword evidence="6" id="KW-1185">Reference proteome</keyword>
<dbReference type="PANTHER" id="PTHR43685:SF5">
    <property type="entry name" value="GLYCOSYLTRANSFERASE EPSE-RELATED"/>
    <property type="match status" value="1"/>
</dbReference>
<dbReference type="Gene3D" id="3.90.550.10">
    <property type="entry name" value="Spore Coat Polysaccharide Biosynthesis Protein SpsA, Chain A"/>
    <property type="match status" value="1"/>
</dbReference>
<dbReference type="RefSeq" id="WP_095511634.1">
    <property type="nucleotide sequence ID" value="NZ_MQWD01000001.1"/>
</dbReference>
<dbReference type="OrthoDB" id="9815829at2"/>
<dbReference type="InterPro" id="IPR001173">
    <property type="entry name" value="Glyco_trans_2-like"/>
</dbReference>
<name>A0A271J366_9BACT</name>
<sequence>MTTPSPNSPPPDVTAPRIAFAVPVYNGERYLPRALEALQAQTEERWVAVVTDNASTDGTAEIARAAAEADPRIRYHRNEANLGANGNFNRSMALALETGAPFVKWAAHDDVPLPDYAARCLAELDARPEAVGAHTALRLVDDAGAPYPYDAEAGGFHDGDGGVWAWTPDTQRALDGPDPGARLLRFLRDKPGQWLVYAVFRAEAVRQSRPFAMPGVEDALCAELLLRGPIAYLDAPLFEQRHHAGSARHLSRRDYIEYETGVRPTGPLLPSAGRAVEFAKAITHAPLSGADRLRAWAAYGRFAFGLGRLRNLVVPGPDNYLGLGA</sequence>
<gene>
    <name evidence="5" type="ORF">BSZ37_16730</name>
</gene>
<evidence type="ECO:0000259" key="4">
    <source>
        <dbReference type="Pfam" id="PF00535"/>
    </source>
</evidence>
<organism evidence="5 6">
    <name type="scientific">Rubrivirga marina</name>
    <dbReference type="NCBI Taxonomy" id="1196024"/>
    <lineage>
        <taxon>Bacteria</taxon>
        <taxon>Pseudomonadati</taxon>
        <taxon>Rhodothermota</taxon>
        <taxon>Rhodothermia</taxon>
        <taxon>Rhodothermales</taxon>
        <taxon>Rubricoccaceae</taxon>
        <taxon>Rubrivirga</taxon>
    </lineage>
</organism>
<dbReference type="EMBL" id="MQWD01000001">
    <property type="protein sequence ID" value="PAP77966.1"/>
    <property type="molecule type" value="Genomic_DNA"/>
</dbReference>
<proteinExistence type="inferred from homology"/>
<dbReference type="InterPro" id="IPR029044">
    <property type="entry name" value="Nucleotide-diphossugar_trans"/>
</dbReference>
<keyword evidence="2" id="KW-0328">Glycosyltransferase</keyword>
<evidence type="ECO:0000256" key="2">
    <source>
        <dbReference type="ARBA" id="ARBA00022676"/>
    </source>
</evidence>
<comment type="similarity">
    <text evidence="1">Belongs to the glycosyltransferase 2 family.</text>
</comment>
<dbReference type="Proteomes" id="UP000216339">
    <property type="component" value="Unassembled WGS sequence"/>
</dbReference>
<evidence type="ECO:0000256" key="1">
    <source>
        <dbReference type="ARBA" id="ARBA00006739"/>
    </source>
</evidence>
<reference evidence="5 6" key="1">
    <citation type="submission" date="2016-11" db="EMBL/GenBank/DDBJ databases">
        <title>Study of marine rhodopsin-containing bacteria.</title>
        <authorList>
            <person name="Yoshizawa S."/>
            <person name="Kumagai Y."/>
            <person name="Kogure K."/>
        </authorList>
    </citation>
    <scope>NUCLEOTIDE SEQUENCE [LARGE SCALE GENOMIC DNA]</scope>
    <source>
        <strain evidence="5 6">SAORIC-28</strain>
    </source>
</reference>
<dbReference type="PANTHER" id="PTHR43685">
    <property type="entry name" value="GLYCOSYLTRANSFERASE"/>
    <property type="match status" value="1"/>
</dbReference>
<dbReference type="GO" id="GO:0016757">
    <property type="term" value="F:glycosyltransferase activity"/>
    <property type="evidence" value="ECO:0007669"/>
    <property type="project" value="UniProtKB-KW"/>
</dbReference>
<accession>A0A271J366</accession>
<evidence type="ECO:0000313" key="6">
    <source>
        <dbReference type="Proteomes" id="UP000216339"/>
    </source>
</evidence>
<dbReference type="AlphaFoldDB" id="A0A271J366"/>
<evidence type="ECO:0000256" key="3">
    <source>
        <dbReference type="ARBA" id="ARBA00022679"/>
    </source>
</evidence>
<dbReference type="Pfam" id="PF00535">
    <property type="entry name" value="Glycos_transf_2"/>
    <property type="match status" value="1"/>
</dbReference>
<protein>
    <recommendedName>
        <fullName evidence="4">Glycosyltransferase 2-like domain-containing protein</fullName>
    </recommendedName>
</protein>
<keyword evidence="3" id="KW-0808">Transferase</keyword>
<dbReference type="CDD" id="cd00761">
    <property type="entry name" value="Glyco_tranf_GTA_type"/>
    <property type="match status" value="1"/>
</dbReference>
<feature type="domain" description="Glycosyltransferase 2-like" evidence="4">
    <location>
        <begin position="21"/>
        <end position="134"/>
    </location>
</feature>
<comment type="caution">
    <text evidence="5">The sequence shown here is derived from an EMBL/GenBank/DDBJ whole genome shotgun (WGS) entry which is preliminary data.</text>
</comment>